<dbReference type="OrthoDB" id="5577209at2759"/>
<dbReference type="InterPro" id="IPR052586">
    <property type="entry name" value="ASCC2"/>
</dbReference>
<feature type="domain" description="CUE" evidence="2">
    <location>
        <begin position="508"/>
        <end position="551"/>
    </location>
</feature>
<feature type="compositionally biased region" description="Basic residues" evidence="1">
    <location>
        <begin position="725"/>
        <end position="741"/>
    </location>
</feature>
<dbReference type="CDD" id="cd14364">
    <property type="entry name" value="CUE_ASCC2"/>
    <property type="match status" value="1"/>
</dbReference>
<dbReference type="PROSITE" id="PS51140">
    <property type="entry name" value="CUE"/>
    <property type="match status" value="1"/>
</dbReference>
<gene>
    <name evidence="3" type="ORF">MELIAE_LOCUS12857</name>
</gene>
<dbReference type="InterPro" id="IPR003892">
    <property type="entry name" value="CUE"/>
</dbReference>
<dbReference type="PANTHER" id="PTHR21494">
    <property type="entry name" value="ACTIVATING SIGNAL COINTEGRATOR 1 COMPLEX SUBUNIT 2 ASC-1 COMPLEX SUBUNIT P100"/>
    <property type="match status" value="1"/>
</dbReference>
<dbReference type="SUPFAM" id="SSF46934">
    <property type="entry name" value="UBA-like"/>
    <property type="match status" value="1"/>
</dbReference>
<dbReference type="EMBL" id="OV121140">
    <property type="protein sequence ID" value="CAH0564260.1"/>
    <property type="molecule type" value="Genomic_DNA"/>
</dbReference>
<keyword evidence="4" id="KW-1185">Reference proteome</keyword>
<proteinExistence type="predicted"/>
<feature type="region of interest" description="Disordered" evidence="1">
    <location>
        <begin position="627"/>
        <end position="755"/>
    </location>
</feature>
<dbReference type="PANTHER" id="PTHR21494:SF0">
    <property type="entry name" value="ACTIVATING SIGNAL COINTEGRATOR 1 COMPLEX SUBUNIT 2"/>
    <property type="match status" value="1"/>
</dbReference>
<dbReference type="Proteomes" id="UP001154078">
    <property type="component" value="Chromosome 9"/>
</dbReference>
<organism evidence="3 4">
    <name type="scientific">Brassicogethes aeneus</name>
    <name type="common">Rape pollen beetle</name>
    <name type="synonym">Meligethes aeneus</name>
    <dbReference type="NCBI Taxonomy" id="1431903"/>
    <lineage>
        <taxon>Eukaryota</taxon>
        <taxon>Metazoa</taxon>
        <taxon>Ecdysozoa</taxon>
        <taxon>Arthropoda</taxon>
        <taxon>Hexapoda</taxon>
        <taxon>Insecta</taxon>
        <taxon>Pterygota</taxon>
        <taxon>Neoptera</taxon>
        <taxon>Endopterygota</taxon>
        <taxon>Coleoptera</taxon>
        <taxon>Polyphaga</taxon>
        <taxon>Cucujiformia</taxon>
        <taxon>Nitidulidae</taxon>
        <taxon>Meligethinae</taxon>
        <taxon>Brassicogethes</taxon>
    </lineage>
</organism>
<dbReference type="AlphaFoldDB" id="A0A9P0BHA5"/>
<evidence type="ECO:0000256" key="1">
    <source>
        <dbReference type="SAM" id="MobiDB-lite"/>
    </source>
</evidence>
<name>A0A9P0BHA5_BRAAE</name>
<evidence type="ECO:0000259" key="2">
    <source>
        <dbReference type="PROSITE" id="PS51140"/>
    </source>
</evidence>
<dbReference type="GO" id="GO:0006355">
    <property type="term" value="P:regulation of DNA-templated transcription"/>
    <property type="evidence" value="ECO:0007669"/>
    <property type="project" value="TreeGrafter"/>
</dbReference>
<dbReference type="Gene3D" id="1.10.8.10">
    <property type="entry name" value="DNA helicase RuvA subunit, C-terminal domain"/>
    <property type="match status" value="1"/>
</dbReference>
<evidence type="ECO:0000313" key="3">
    <source>
        <dbReference type="EMBL" id="CAH0564260.1"/>
    </source>
</evidence>
<feature type="compositionally biased region" description="Basic and acidic residues" evidence="1">
    <location>
        <begin position="666"/>
        <end position="679"/>
    </location>
</feature>
<dbReference type="InterPro" id="IPR041800">
    <property type="entry name" value="ASCC2_CUE"/>
</dbReference>
<accession>A0A9P0BHA5</accession>
<protein>
    <recommendedName>
        <fullName evidence="2">CUE domain-containing protein</fullName>
    </recommendedName>
</protein>
<reference evidence="3" key="1">
    <citation type="submission" date="2021-12" db="EMBL/GenBank/DDBJ databases">
        <authorList>
            <person name="King R."/>
        </authorList>
    </citation>
    <scope>NUCLEOTIDE SEQUENCE</scope>
</reference>
<dbReference type="Pfam" id="PF02845">
    <property type="entry name" value="CUE"/>
    <property type="match status" value="1"/>
</dbReference>
<sequence>MDIAKIVKNFKIKDEVEVKYKYINVFKNPNKLPINQIHLEKNVVTLRQMILKNIDITELSDNEAFKKFVEQQKEIIPALDKRWLPKCVLYPFEPYVFTLPPEENKTFLSSNLLYSRSLDYLLKCNYHQFWCTILYEPTAAICLRSFILNPISNFQCSYLEGDDLLLFREILDKYLLVYQRLLNFKATETEYMPSEYGLKLIIDVKLLNLPIVITLAFLYKDINLTFVNKLTNLYFNNTSQLDFQIKEMEEILKQAVMIMEMIGGNICGFDKDAVVVPLSIEKRPAIFSLSWVYSVVNYLLYTISTVNVLFEFYKPSIEMALNLDLPYRMPYTYVNVYRELYEMLYDRPEIEAEKELSRRIFDEINLGRSQFIDMYHVFISYCLDKALESMGDSKQQEELVEIYLKLLTTALEDDYFICDYDLKYNVSNMNEVFESCTPIDPTRTQFISSCLQKHSRHKKLEKITKLSRKTIEDVFKEFKPIEKEPELQFTLPPPVEVKQTSQGPSDNKIEQLIKDIIDMFPHLGDGFVLKCLEAYNFNSSDVINAILEENLPPHLYEIAFDTIRIPPEPEPEKPILAFKGKKPGYDDALKLLNDKSDMKEIKTYVLEGVQYSIDNSYDDEYDDRYDELDPIKVDDGPLSEERTTFNPNRDDLASDTSYSSEEEYDDQGKSVDPKNKNFCEDPALVRARREQRFLSKNPHLSQPKKKDVVGNAKGQGQDKTVLQNRQKKNTNKSSKANHSRKSGAQFKRNKGMIPS</sequence>
<dbReference type="GO" id="GO:0043130">
    <property type="term" value="F:ubiquitin binding"/>
    <property type="evidence" value="ECO:0007669"/>
    <property type="project" value="InterPro"/>
</dbReference>
<dbReference type="SMART" id="SM00546">
    <property type="entry name" value="CUE"/>
    <property type="match status" value="1"/>
</dbReference>
<dbReference type="InterPro" id="IPR009060">
    <property type="entry name" value="UBA-like_sf"/>
</dbReference>
<evidence type="ECO:0000313" key="4">
    <source>
        <dbReference type="Proteomes" id="UP001154078"/>
    </source>
</evidence>
<feature type="compositionally biased region" description="Basic and acidic residues" evidence="1">
    <location>
        <begin position="627"/>
        <end position="652"/>
    </location>
</feature>